<dbReference type="PROSITE" id="PS00028">
    <property type="entry name" value="ZINC_FINGER_C2H2_1"/>
    <property type="match status" value="4"/>
</dbReference>
<dbReference type="FunFam" id="3.30.160.60:FF:000065">
    <property type="entry name" value="B-cell CLL/lymphoma 6, member B"/>
    <property type="match status" value="1"/>
</dbReference>
<feature type="domain" description="C2H2-type" evidence="9">
    <location>
        <begin position="437"/>
        <end position="464"/>
    </location>
</feature>
<dbReference type="AlphaFoldDB" id="A0A7M7JUG9"/>
<comment type="subcellular location">
    <subcellularLocation>
        <location evidence="1">Nucleus</location>
    </subcellularLocation>
</comment>
<protein>
    <recommendedName>
        <fullName evidence="9">C2H2-type domain-containing protein</fullName>
    </recommendedName>
</protein>
<feature type="domain" description="C2H2-type" evidence="9">
    <location>
        <begin position="521"/>
        <end position="548"/>
    </location>
</feature>
<accession>A0A7M7JUG9</accession>
<dbReference type="Pfam" id="PF00096">
    <property type="entry name" value="zf-C2H2"/>
    <property type="match status" value="3"/>
</dbReference>
<evidence type="ECO:0000256" key="5">
    <source>
        <dbReference type="ARBA" id="ARBA00022833"/>
    </source>
</evidence>
<evidence type="ECO:0000313" key="11">
    <source>
        <dbReference type="Proteomes" id="UP000594260"/>
    </source>
</evidence>
<evidence type="ECO:0000256" key="8">
    <source>
        <dbReference type="SAM" id="MobiDB-lite"/>
    </source>
</evidence>
<dbReference type="InterPro" id="IPR036236">
    <property type="entry name" value="Znf_C2H2_sf"/>
</dbReference>
<dbReference type="GO" id="GO:0000981">
    <property type="term" value="F:DNA-binding transcription factor activity, RNA polymerase II-specific"/>
    <property type="evidence" value="ECO:0007669"/>
    <property type="project" value="TreeGrafter"/>
</dbReference>
<keyword evidence="2" id="KW-0479">Metal-binding</keyword>
<name>A0A7M7JUG9_VARDE</name>
<feature type="region of interest" description="Disordered" evidence="8">
    <location>
        <begin position="1"/>
        <end position="52"/>
    </location>
</feature>
<evidence type="ECO:0000256" key="4">
    <source>
        <dbReference type="ARBA" id="ARBA00022771"/>
    </source>
</evidence>
<dbReference type="KEGG" id="vde:111248202"/>
<feature type="domain" description="C2H2-type" evidence="9">
    <location>
        <begin position="493"/>
        <end position="520"/>
    </location>
</feature>
<sequence length="791" mass="87841">MEDEQRAEKEINSGSEDVTNEVSVNNVEPESSGAQKNLLPPLSSSSMKDCGARRNEKTIDNTIDNLENSVAEISAKLMAFDPAKLDWPSYEIILDCFFKANNIVDNKQKISILRRRGGSTVCSILNEALASKRSQAENENRPDEAKSCELTAEDAIEALRVALHYEDGAAIKRLIFFRRVQQPNESISDYIRDLKQLGRACGFPKIRERLRDQLIAGIRSGEIRRRLLAERGELTMRKAFDIAQLWEELLSNSPALIEDFEKLQDRVRNLANDEPDEEDSVEKEGDQEGGVNGVVHIDVSPEQQNGKILSAESQDSGEPPRRKRGRPRKNPAVERIVIKVSLKDLASTTRNGVDEEECSESQTIKSSRGRPRRVKQEPTPAKNDQAELDSDTNEGSTIAPVAVKKRRKTKPPPDPNIPPKKRGRPLSAPMVPGGKRFKCQYCDYMTNTRQCVKRHEMTHTGEKPHPCSYCPLRFRERQHLQNHERLHTGELPYICEHCGRGFAKSSTLTDHIRTHTREAPHLCEFCGRGFIQKSALNTHVLIHTGRRPHVCSVCQKGFTTSNLLKTHMRIHNEAAAFVALKSTEQQATGTHAGAQSEHTLTTQMDKNIRSFQNENTREIRAASTDLSQQGEVLRCALETMEQRLPTTESGTDPMSMLRTMQMVHLAGYGGVQIKSEHGIIGTIPDDARAQESSQGSAVTPVSEEEISPGDASAAGPEDRNLHGEHGIQQLVGQSNPAILGLGAPGMPPHLMPQSTVLVPGIRSREPPVMVPLPHSHSLSNDLVPASSIIPW</sequence>
<dbReference type="RefSeq" id="XP_022655839.1">
    <property type="nucleotide sequence ID" value="XM_022800104.1"/>
</dbReference>
<keyword evidence="3" id="KW-0677">Repeat</keyword>
<reference evidence="10" key="1">
    <citation type="submission" date="2021-01" db="UniProtKB">
        <authorList>
            <consortium name="EnsemblMetazoa"/>
        </authorList>
    </citation>
    <scope>IDENTIFICATION</scope>
</reference>
<evidence type="ECO:0000256" key="6">
    <source>
        <dbReference type="ARBA" id="ARBA00023242"/>
    </source>
</evidence>
<dbReference type="InterPro" id="IPR013087">
    <property type="entry name" value="Znf_C2H2_type"/>
</dbReference>
<dbReference type="FunFam" id="3.30.160.60:FF:000340">
    <property type="entry name" value="zinc finger protein 473 isoform X1"/>
    <property type="match status" value="1"/>
</dbReference>
<dbReference type="FunFam" id="3.30.160.60:FF:000624">
    <property type="entry name" value="zinc finger protein 697"/>
    <property type="match status" value="1"/>
</dbReference>
<dbReference type="PROSITE" id="PS50157">
    <property type="entry name" value="ZINC_FINGER_C2H2_2"/>
    <property type="match status" value="5"/>
</dbReference>
<evidence type="ECO:0000256" key="3">
    <source>
        <dbReference type="ARBA" id="ARBA00022737"/>
    </source>
</evidence>
<feature type="compositionally biased region" description="Basic and acidic residues" evidence="8">
    <location>
        <begin position="1"/>
        <end position="11"/>
    </location>
</feature>
<dbReference type="FunFam" id="3.30.160.60:FF:002169">
    <property type="entry name" value="Zgc:174573"/>
    <property type="match status" value="1"/>
</dbReference>
<organism evidence="10 11">
    <name type="scientific">Varroa destructor</name>
    <name type="common">Honeybee mite</name>
    <dbReference type="NCBI Taxonomy" id="109461"/>
    <lineage>
        <taxon>Eukaryota</taxon>
        <taxon>Metazoa</taxon>
        <taxon>Ecdysozoa</taxon>
        <taxon>Arthropoda</taxon>
        <taxon>Chelicerata</taxon>
        <taxon>Arachnida</taxon>
        <taxon>Acari</taxon>
        <taxon>Parasitiformes</taxon>
        <taxon>Mesostigmata</taxon>
        <taxon>Gamasina</taxon>
        <taxon>Dermanyssoidea</taxon>
        <taxon>Varroidae</taxon>
        <taxon>Varroa</taxon>
    </lineage>
</organism>
<feature type="compositionally biased region" description="Polar residues" evidence="8">
    <location>
        <begin position="690"/>
        <end position="699"/>
    </location>
</feature>
<keyword evidence="4 7" id="KW-0863">Zinc-finger</keyword>
<feature type="compositionally biased region" description="Polar residues" evidence="8">
    <location>
        <begin position="301"/>
        <end position="316"/>
    </location>
</feature>
<dbReference type="PANTHER" id="PTHR23226:SF416">
    <property type="entry name" value="FI01424P"/>
    <property type="match status" value="1"/>
</dbReference>
<dbReference type="GO" id="GO:0008270">
    <property type="term" value="F:zinc ion binding"/>
    <property type="evidence" value="ECO:0007669"/>
    <property type="project" value="UniProtKB-KW"/>
</dbReference>
<dbReference type="PANTHER" id="PTHR23226">
    <property type="entry name" value="ZINC FINGER AND SCAN DOMAIN-CONTAINING"/>
    <property type="match status" value="1"/>
</dbReference>
<dbReference type="SUPFAM" id="SSF57667">
    <property type="entry name" value="beta-beta-alpha zinc fingers"/>
    <property type="match status" value="3"/>
</dbReference>
<feature type="region of interest" description="Disordered" evidence="8">
    <location>
        <begin position="272"/>
        <end position="430"/>
    </location>
</feature>
<evidence type="ECO:0000256" key="1">
    <source>
        <dbReference type="ARBA" id="ARBA00004123"/>
    </source>
</evidence>
<evidence type="ECO:0000313" key="10">
    <source>
        <dbReference type="EnsemblMetazoa" id="XP_022655839"/>
    </source>
</evidence>
<dbReference type="GeneID" id="111248202"/>
<keyword evidence="6" id="KW-0539">Nucleus</keyword>
<feature type="compositionally biased region" description="Acidic residues" evidence="8">
    <location>
        <begin position="273"/>
        <end position="287"/>
    </location>
</feature>
<feature type="region of interest" description="Disordered" evidence="8">
    <location>
        <begin position="687"/>
        <end position="721"/>
    </location>
</feature>
<proteinExistence type="predicted"/>
<dbReference type="GO" id="GO:0005634">
    <property type="term" value="C:nucleus"/>
    <property type="evidence" value="ECO:0007669"/>
    <property type="project" value="UniProtKB-SubCell"/>
</dbReference>
<evidence type="ECO:0000256" key="7">
    <source>
        <dbReference type="PROSITE-ProRule" id="PRU00042"/>
    </source>
</evidence>
<dbReference type="EnsemblMetazoa" id="XM_022800104">
    <property type="protein sequence ID" value="XP_022655839"/>
    <property type="gene ID" value="LOC111248202"/>
</dbReference>
<keyword evidence="5" id="KW-0862">Zinc</keyword>
<dbReference type="SMART" id="SM00355">
    <property type="entry name" value="ZnF_C2H2"/>
    <property type="match status" value="5"/>
</dbReference>
<dbReference type="InParanoid" id="A0A7M7JUG9"/>
<feature type="domain" description="C2H2-type" evidence="9">
    <location>
        <begin position="549"/>
        <end position="576"/>
    </location>
</feature>
<evidence type="ECO:0000259" key="9">
    <source>
        <dbReference type="PROSITE" id="PS50157"/>
    </source>
</evidence>
<evidence type="ECO:0000256" key="2">
    <source>
        <dbReference type="ARBA" id="ARBA00022723"/>
    </source>
</evidence>
<dbReference type="Gene3D" id="3.30.160.60">
    <property type="entry name" value="Classic Zinc Finger"/>
    <property type="match status" value="5"/>
</dbReference>
<dbReference type="Proteomes" id="UP000594260">
    <property type="component" value="Unplaced"/>
</dbReference>
<feature type="compositionally biased region" description="Polar residues" evidence="8">
    <location>
        <begin position="12"/>
        <end position="35"/>
    </location>
</feature>
<dbReference type="GO" id="GO:0000978">
    <property type="term" value="F:RNA polymerase II cis-regulatory region sequence-specific DNA binding"/>
    <property type="evidence" value="ECO:0007669"/>
    <property type="project" value="TreeGrafter"/>
</dbReference>
<dbReference type="OrthoDB" id="6429687at2759"/>
<feature type="domain" description="C2H2-type" evidence="9">
    <location>
        <begin position="465"/>
        <end position="492"/>
    </location>
</feature>
<keyword evidence="11" id="KW-1185">Reference proteome</keyword>